<feature type="signal peptide" evidence="1">
    <location>
        <begin position="1"/>
        <end position="26"/>
    </location>
</feature>
<reference evidence="2" key="1">
    <citation type="submission" date="2020-10" db="EMBL/GenBank/DDBJ databases">
        <authorList>
            <person name="Han B."/>
            <person name="Lu T."/>
            <person name="Zhao Q."/>
            <person name="Huang X."/>
            <person name="Zhao Y."/>
        </authorList>
    </citation>
    <scope>NUCLEOTIDE SEQUENCE</scope>
</reference>
<evidence type="ECO:0000313" key="3">
    <source>
        <dbReference type="Proteomes" id="UP000604825"/>
    </source>
</evidence>
<dbReference type="AlphaFoldDB" id="A0A811N457"/>
<feature type="chain" id="PRO_5032919058" evidence="1">
    <location>
        <begin position="27"/>
        <end position="158"/>
    </location>
</feature>
<organism evidence="2 3">
    <name type="scientific">Miscanthus lutarioriparius</name>
    <dbReference type="NCBI Taxonomy" id="422564"/>
    <lineage>
        <taxon>Eukaryota</taxon>
        <taxon>Viridiplantae</taxon>
        <taxon>Streptophyta</taxon>
        <taxon>Embryophyta</taxon>
        <taxon>Tracheophyta</taxon>
        <taxon>Spermatophyta</taxon>
        <taxon>Magnoliopsida</taxon>
        <taxon>Liliopsida</taxon>
        <taxon>Poales</taxon>
        <taxon>Poaceae</taxon>
        <taxon>PACMAD clade</taxon>
        <taxon>Panicoideae</taxon>
        <taxon>Andropogonodae</taxon>
        <taxon>Andropogoneae</taxon>
        <taxon>Saccharinae</taxon>
        <taxon>Miscanthus</taxon>
    </lineage>
</organism>
<comment type="caution">
    <text evidence="2">The sequence shown here is derived from an EMBL/GenBank/DDBJ whole genome shotgun (WGS) entry which is preliminary data.</text>
</comment>
<evidence type="ECO:0000256" key="1">
    <source>
        <dbReference type="SAM" id="SignalP"/>
    </source>
</evidence>
<protein>
    <submittedName>
        <fullName evidence="2">Uncharacterized protein</fullName>
    </submittedName>
</protein>
<name>A0A811N457_9POAL</name>
<evidence type="ECO:0000313" key="2">
    <source>
        <dbReference type="EMBL" id="CAD6215446.1"/>
    </source>
</evidence>
<accession>A0A811N457</accession>
<dbReference type="EMBL" id="CAJGYO010000002">
    <property type="protein sequence ID" value="CAD6215446.1"/>
    <property type="molecule type" value="Genomic_DNA"/>
</dbReference>
<keyword evidence="3" id="KW-1185">Reference proteome</keyword>
<gene>
    <name evidence="2" type="ORF">NCGR_LOCUS10697</name>
</gene>
<keyword evidence="1" id="KW-0732">Signal</keyword>
<dbReference type="Proteomes" id="UP000604825">
    <property type="component" value="Unassembled WGS sequence"/>
</dbReference>
<sequence length="158" mass="15748">MAPRKRVVVAVALVLLVAVLVSGGQARQAAARGADGVELRSLARGIINVVVGDGYIGCLEMGFSRCFADPTLICVEDAMVECSLQAAAAPAATTTGPAAPLAGGGAEAELVFGAIGGIIGHGITTLGAKYINCVEIDLAAKCFSDPTIGCVEKAMGAC</sequence>
<proteinExistence type="predicted"/>